<organism evidence="1 2">
    <name type="scientific">Microbacterium aquimaris</name>
    <dbReference type="NCBI Taxonomy" id="459816"/>
    <lineage>
        <taxon>Bacteria</taxon>
        <taxon>Bacillati</taxon>
        <taxon>Actinomycetota</taxon>
        <taxon>Actinomycetes</taxon>
        <taxon>Micrococcales</taxon>
        <taxon>Microbacteriaceae</taxon>
        <taxon>Microbacterium</taxon>
    </lineage>
</organism>
<gene>
    <name evidence="1" type="ORF">R2Q92_10930</name>
</gene>
<accession>A0ABU5N8I6</accession>
<dbReference type="EMBL" id="JAWJYN010000002">
    <property type="protein sequence ID" value="MDZ8162345.1"/>
    <property type="molecule type" value="Genomic_DNA"/>
</dbReference>
<evidence type="ECO:0008006" key="3">
    <source>
        <dbReference type="Google" id="ProtNLM"/>
    </source>
</evidence>
<protein>
    <recommendedName>
        <fullName evidence="3">4Fe-4S Wbl-type domain-containing protein</fullName>
    </recommendedName>
</protein>
<evidence type="ECO:0000313" key="2">
    <source>
        <dbReference type="Proteomes" id="UP001291912"/>
    </source>
</evidence>
<keyword evidence="2" id="KW-1185">Reference proteome</keyword>
<evidence type="ECO:0000313" key="1">
    <source>
        <dbReference type="EMBL" id="MDZ8162345.1"/>
    </source>
</evidence>
<reference evidence="1 2" key="1">
    <citation type="submission" date="2023-10" db="EMBL/GenBank/DDBJ databases">
        <title>Microbacterium xanthum sp. nov., isolated from seaweed.</title>
        <authorList>
            <person name="Lee S.D."/>
        </authorList>
    </citation>
    <scope>NUCLEOTIDE SEQUENCE [LARGE SCALE GENOMIC DNA]</scope>
    <source>
        <strain evidence="1 2">KCTC 19124</strain>
    </source>
</reference>
<proteinExistence type="predicted"/>
<sequence>MARGDNEWASLRDELKHTAPACDGDDRFIQDDLTETEQNALSRICDRCPIQLRTACKAYGAVTRPPGSYYAGTYYPAPKEG</sequence>
<dbReference type="RefSeq" id="WP_194424808.1">
    <property type="nucleotide sequence ID" value="NZ_BAAAPT010000002.1"/>
</dbReference>
<dbReference type="Proteomes" id="UP001291912">
    <property type="component" value="Unassembled WGS sequence"/>
</dbReference>
<name>A0ABU5N8I6_9MICO</name>
<comment type="caution">
    <text evidence="1">The sequence shown here is derived from an EMBL/GenBank/DDBJ whole genome shotgun (WGS) entry which is preliminary data.</text>
</comment>